<proteinExistence type="predicted"/>
<evidence type="ECO:0000313" key="3">
    <source>
        <dbReference type="Proteomes" id="UP000262172"/>
    </source>
</evidence>
<keyword evidence="3" id="KW-1185">Reference proteome</keyword>
<dbReference type="Proteomes" id="UP000262172">
    <property type="component" value="Unassembled WGS sequence"/>
</dbReference>
<comment type="caution">
    <text evidence="2">The sequence shown here is derived from an EMBL/GenBank/DDBJ whole genome shotgun (WGS) entry which is preliminary data.</text>
</comment>
<feature type="compositionally biased region" description="Polar residues" evidence="1">
    <location>
        <begin position="1"/>
        <end position="10"/>
    </location>
</feature>
<dbReference type="Gene3D" id="3.90.1150.200">
    <property type="match status" value="1"/>
</dbReference>
<protein>
    <submittedName>
        <fullName evidence="2">DUF1801 domain-containing protein</fullName>
    </submittedName>
</protein>
<dbReference type="AlphaFoldDB" id="A0A371NS69"/>
<feature type="compositionally biased region" description="Basic and acidic residues" evidence="1">
    <location>
        <begin position="21"/>
        <end position="42"/>
    </location>
</feature>
<dbReference type="SUPFAM" id="SSF159888">
    <property type="entry name" value="YdhG-like"/>
    <property type="match status" value="1"/>
</dbReference>
<gene>
    <name evidence="2" type="ORF">DY023_12130</name>
</gene>
<dbReference type="EMBL" id="QUAB01000044">
    <property type="protein sequence ID" value="REJ04989.1"/>
    <property type="molecule type" value="Genomic_DNA"/>
</dbReference>
<name>A0A371NS69_9MICO</name>
<reference evidence="2 3" key="1">
    <citation type="submission" date="2018-08" db="EMBL/GenBank/DDBJ databases">
        <title>Isolation, diversity and antifungal activity of Actinobacteria from cow dung.</title>
        <authorList>
            <person name="Ling L."/>
        </authorList>
    </citation>
    <scope>NUCLEOTIDE SEQUENCE [LARGE SCALE GENOMIC DNA]</scope>
    <source>
        <strain evidence="2 3">NEAU-LLE</strain>
    </source>
</reference>
<feature type="region of interest" description="Disordered" evidence="1">
    <location>
        <begin position="1"/>
        <end position="42"/>
    </location>
</feature>
<evidence type="ECO:0000313" key="2">
    <source>
        <dbReference type="EMBL" id="REJ04989.1"/>
    </source>
</evidence>
<sequence>MAGKTTSDGLSAQERAAVKQRAQELKLQAKREKEAGKAAAEKADLEAKIAEMPDGDREMAQRLYEIVTDTAPELAPRLYYGQPGWAKDGKVVVFFRSGQMDKDRYSTLGFSSLAELDDEDGLWPSAFALQDPTEKAWAEVTVLVRKAAGA</sequence>
<dbReference type="OrthoDB" id="32458at2"/>
<organism evidence="2 3">
    <name type="scientific">Microbacterium bovistercoris</name>
    <dbReference type="NCBI Taxonomy" id="2293570"/>
    <lineage>
        <taxon>Bacteria</taxon>
        <taxon>Bacillati</taxon>
        <taxon>Actinomycetota</taxon>
        <taxon>Actinomycetes</taxon>
        <taxon>Micrococcales</taxon>
        <taxon>Microbacteriaceae</taxon>
        <taxon>Microbacterium</taxon>
    </lineage>
</organism>
<dbReference type="RefSeq" id="WP_116242593.1">
    <property type="nucleotide sequence ID" value="NZ_QUAB01000044.1"/>
</dbReference>
<accession>A0A371NS69</accession>
<evidence type="ECO:0000256" key="1">
    <source>
        <dbReference type="SAM" id="MobiDB-lite"/>
    </source>
</evidence>